<dbReference type="PANTHER" id="PTHR37311">
    <property type="entry name" value="2-PHOSPHOSULFOLACTATE PHOSPHATASE-RELATED"/>
    <property type="match status" value="1"/>
</dbReference>
<comment type="cofactor">
    <cofactor evidence="1">
        <name>Mg(2+)</name>
        <dbReference type="ChEBI" id="CHEBI:18420"/>
    </cofactor>
</comment>
<dbReference type="GO" id="GO:0050532">
    <property type="term" value="F:2-phosphosulfolactate phosphatase activity"/>
    <property type="evidence" value="ECO:0007669"/>
    <property type="project" value="UniProtKB-EC"/>
</dbReference>
<reference evidence="8 9" key="1">
    <citation type="journal article" date="2010" name="Stand. Genomic Sci.">
        <title>Non-contiguous finished genome sequence of Aminomonas paucivorans type strain (GLU-3).</title>
        <authorList>
            <person name="Pitluck S."/>
            <person name="Yasawong M."/>
            <person name="Held B."/>
            <person name="Lapidus A."/>
            <person name="Nolan M."/>
            <person name="Copeland A."/>
            <person name="Lucas S."/>
            <person name="Del Rio T.G."/>
            <person name="Tice H."/>
            <person name="Cheng J.F."/>
            <person name="Chertkov O."/>
            <person name="Goodwin L."/>
            <person name="Tapia R."/>
            <person name="Han C."/>
            <person name="Liolios K."/>
            <person name="Ivanova N."/>
            <person name="Mavromatis K."/>
            <person name="Ovchinnikova G."/>
            <person name="Pati A."/>
            <person name="Chen A."/>
            <person name="Palaniappan K."/>
            <person name="Land M."/>
            <person name="Hauser L."/>
            <person name="Chang Y.J."/>
            <person name="Jeffries C.D."/>
            <person name="Pukall R."/>
            <person name="Spring S."/>
            <person name="Rohde M."/>
            <person name="Sikorski J."/>
            <person name="Goker M."/>
            <person name="Woyke T."/>
            <person name="Bristow J."/>
            <person name="Eisen J.A."/>
            <person name="Markowitz V."/>
            <person name="Hugenholtz P."/>
            <person name="Kyrpides N.C."/>
            <person name="Klenk H.P."/>
        </authorList>
    </citation>
    <scope>NUCLEOTIDE SEQUENCE [LARGE SCALE GENOMIC DNA]</scope>
    <source>
        <strain evidence="8 9">DSM 12260</strain>
    </source>
</reference>
<comment type="catalytic activity">
    <reaction evidence="7">
        <text>(2R)-O-phospho-3-sulfolactate + H2O = (2R)-3-sulfolactate + phosphate</text>
        <dbReference type="Rhea" id="RHEA:23416"/>
        <dbReference type="ChEBI" id="CHEBI:15377"/>
        <dbReference type="ChEBI" id="CHEBI:15597"/>
        <dbReference type="ChEBI" id="CHEBI:43474"/>
        <dbReference type="ChEBI" id="CHEBI:58738"/>
        <dbReference type="EC" id="3.1.3.71"/>
    </reaction>
</comment>
<evidence type="ECO:0000256" key="2">
    <source>
        <dbReference type="ARBA" id="ARBA00009997"/>
    </source>
</evidence>
<evidence type="ECO:0000313" key="9">
    <source>
        <dbReference type="Proteomes" id="UP000005096"/>
    </source>
</evidence>
<dbReference type="InterPro" id="IPR005238">
    <property type="entry name" value="ComB-like"/>
</dbReference>
<dbReference type="InterPro" id="IPR036702">
    <property type="entry name" value="ComB-like_sf"/>
</dbReference>
<accession>E3CVL4</accession>
<comment type="similarity">
    <text evidence="2">Belongs to the ComB family.</text>
</comment>
<dbReference type="GO" id="GO:0050545">
    <property type="term" value="F:sulfopyruvate decarboxylase activity"/>
    <property type="evidence" value="ECO:0007669"/>
    <property type="project" value="TreeGrafter"/>
</dbReference>
<dbReference type="PANTHER" id="PTHR37311:SF1">
    <property type="entry name" value="2-PHOSPHOSULFOLACTATE PHOSPHATASE-RELATED"/>
    <property type="match status" value="1"/>
</dbReference>
<protein>
    <recommendedName>
        <fullName evidence="4">Probable 2-phosphosulfolactate phosphatase</fullName>
        <ecNumber evidence="3">3.1.3.71</ecNumber>
    </recommendedName>
</protein>
<sequence length="242" mass="25574">MDIRVVLTPGDPLPGDRDGWLVVDLLRATSQIATFFDGGGQVLLPVETLEEARSLKERLGAGWLLMGERESLPPEGFDAGNSPLELLRLPQKARLRGVLTTTNGTRALLTALASGGRVFASCARNARAAARAVRETGDRLGILCAGLKGGLSWEDGLCAGLLVERLLEEEPRGATLDEGAELVRRAYRAGAGDFASGVLASEHARRLLDLGLGGDVAFCCEVDAGVSVPELTRWEGLPAFTG</sequence>
<dbReference type="RefSeq" id="WP_006301433.1">
    <property type="nucleotide sequence ID" value="NZ_CM001022.1"/>
</dbReference>
<evidence type="ECO:0000313" key="8">
    <source>
        <dbReference type="EMBL" id="EFQ24205.1"/>
    </source>
</evidence>
<dbReference type="AlphaFoldDB" id="E3CVL4"/>
<dbReference type="Proteomes" id="UP000005096">
    <property type="component" value="Chromosome"/>
</dbReference>
<dbReference type="HOGENOM" id="CLU_070028_0_0_0"/>
<dbReference type="Gene3D" id="3.90.1560.10">
    <property type="entry name" value="ComB-like"/>
    <property type="match status" value="1"/>
</dbReference>
<evidence type="ECO:0000256" key="5">
    <source>
        <dbReference type="ARBA" id="ARBA00022801"/>
    </source>
</evidence>
<dbReference type="SUPFAM" id="SSF142823">
    <property type="entry name" value="ComB-like"/>
    <property type="match status" value="1"/>
</dbReference>
<dbReference type="GO" id="GO:0000287">
    <property type="term" value="F:magnesium ion binding"/>
    <property type="evidence" value="ECO:0007669"/>
    <property type="project" value="InterPro"/>
</dbReference>
<keyword evidence="5 8" id="KW-0378">Hydrolase</keyword>
<proteinExistence type="inferred from homology"/>
<dbReference type="EC" id="3.1.3.71" evidence="3"/>
<dbReference type="Pfam" id="PF04029">
    <property type="entry name" value="2-ph_phosp"/>
    <property type="match status" value="1"/>
</dbReference>
<evidence type="ECO:0000256" key="4">
    <source>
        <dbReference type="ARBA" id="ARBA00021948"/>
    </source>
</evidence>
<keyword evidence="6" id="KW-0460">Magnesium</keyword>
<evidence type="ECO:0000256" key="7">
    <source>
        <dbReference type="ARBA" id="ARBA00033711"/>
    </source>
</evidence>
<evidence type="ECO:0000256" key="6">
    <source>
        <dbReference type="ARBA" id="ARBA00022842"/>
    </source>
</evidence>
<evidence type="ECO:0000256" key="1">
    <source>
        <dbReference type="ARBA" id="ARBA00001946"/>
    </source>
</evidence>
<dbReference type="PaxDb" id="584708-Apau_1789"/>
<dbReference type="EMBL" id="CM001022">
    <property type="protein sequence ID" value="EFQ24205.1"/>
    <property type="molecule type" value="Genomic_DNA"/>
</dbReference>
<dbReference type="eggNOG" id="COG2045">
    <property type="taxonomic scope" value="Bacteria"/>
</dbReference>
<evidence type="ECO:0000256" key="3">
    <source>
        <dbReference type="ARBA" id="ARBA00012953"/>
    </source>
</evidence>
<keyword evidence="9" id="KW-1185">Reference proteome</keyword>
<name>E3CVL4_9BACT</name>
<organism evidence="8 9">
    <name type="scientific">Aminomonas paucivorans DSM 12260</name>
    <dbReference type="NCBI Taxonomy" id="584708"/>
    <lineage>
        <taxon>Bacteria</taxon>
        <taxon>Thermotogati</taxon>
        <taxon>Synergistota</taxon>
        <taxon>Synergistia</taxon>
        <taxon>Synergistales</taxon>
        <taxon>Synergistaceae</taxon>
        <taxon>Aminomonas</taxon>
    </lineage>
</organism>
<gene>
    <name evidence="8" type="ORF">Apau_1789</name>
</gene>